<keyword evidence="2" id="KW-1185">Reference proteome</keyword>
<dbReference type="Proteomes" id="UP000799302">
    <property type="component" value="Unassembled WGS sequence"/>
</dbReference>
<protein>
    <submittedName>
        <fullName evidence="1">Uncharacterized protein</fullName>
    </submittedName>
</protein>
<dbReference type="EMBL" id="MU004231">
    <property type="protein sequence ID" value="KAF2673692.1"/>
    <property type="molecule type" value="Genomic_DNA"/>
</dbReference>
<proteinExistence type="predicted"/>
<name>A0A6A6UN80_9PEZI</name>
<gene>
    <name evidence="1" type="ORF">BT63DRAFT_164392</name>
</gene>
<reference evidence="1" key="1">
    <citation type="journal article" date="2020" name="Stud. Mycol.">
        <title>101 Dothideomycetes genomes: a test case for predicting lifestyles and emergence of pathogens.</title>
        <authorList>
            <person name="Haridas S."/>
            <person name="Albert R."/>
            <person name="Binder M."/>
            <person name="Bloem J."/>
            <person name="Labutti K."/>
            <person name="Salamov A."/>
            <person name="Andreopoulos B."/>
            <person name="Baker S."/>
            <person name="Barry K."/>
            <person name="Bills G."/>
            <person name="Bluhm B."/>
            <person name="Cannon C."/>
            <person name="Castanera R."/>
            <person name="Culley D."/>
            <person name="Daum C."/>
            <person name="Ezra D."/>
            <person name="Gonzalez J."/>
            <person name="Henrissat B."/>
            <person name="Kuo A."/>
            <person name="Liang C."/>
            <person name="Lipzen A."/>
            <person name="Lutzoni F."/>
            <person name="Magnuson J."/>
            <person name="Mondo S."/>
            <person name="Nolan M."/>
            <person name="Ohm R."/>
            <person name="Pangilinan J."/>
            <person name="Park H.-J."/>
            <person name="Ramirez L."/>
            <person name="Alfaro M."/>
            <person name="Sun H."/>
            <person name="Tritt A."/>
            <person name="Yoshinaga Y."/>
            <person name="Zwiers L.-H."/>
            <person name="Turgeon B."/>
            <person name="Goodwin S."/>
            <person name="Spatafora J."/>
            <person name="Crous P."/>
            <person name="Grigoriev I."/>
        </authorList>
    </citation>
    <scope>NUCLEOTIDE SEQUENCE</scope>
    <source>
        <strain evidence="1">CBS 115976</strain>
    </source>
</reference>
<organism evidence="1 2">
    <name type="scientific">Microthyrium microscopicum</name>
    <dbReference type="NCBI Taxonomy" id="703497"/>
    <lineage>
        <taxon>Eukaryota</taxon>
        <taxon>Fungi</taxon>
        <taxon>Dikarya</taxon>
        <taxon>Ascomycota</taxon>
        <taxon>Pezizomycotina</taxon>
        <taxon>Dothideomycetes</taxon>
        <taxon>Dothideomycetes incertae sedis</taxon>
        <taxon>Microthyriales</taxon>
        <taxon>Microthyriaceae</taxon>
        <taxon>Microthyrium</taxon>
    </lineage>
</organism>
<sequence>MRTLSASIEVVGSPAIFWWARVSSGWEWYVVDWAVEELLVGKIDEQCWMEKIWRRVWRRGKLKWVGGTSVETLYLSIVASKPQWNDL</sequence>
<accession>A0A6A6UN80</accession>
<evidence type="ECO:0000313" key="2">
    <source>
        <dbReference type="Proteomes" id="UP000799302"/>
    </source>
</evidence>
<evidence type="ECO:0000313" key="1">
    <source>
        <dbReference type="EMBL" id="KAF2673692.1"/>
    </source>
</evidence>
<dbReference type="AlphaFoldDB" id="A0A6A6UN80"/>